<keyword evidence="5" id="KW-0688">Ribosomal frameshifting</keyword>
<dbReference type="Gene3D" id="3.40.630.60">
    <property type="match status" value="1"/>
</dbReference>
<dbReference type="GO" id="GO:0045732">
    <property type="term" value="P:positive regulation of protein catabolic process"/>
    <property type="evidence" value="ECO:0007669"/>
    <property type="project" value="TreeGrafter"/>
</dbReference>
<dbReference type="GO" id="GO:0075523">
    <property type="term" value="P:viral translational frameshifting"/>
    <property type="evidence" value="ECO:0007669"/>
    <property type="project" value="UniProtKB-KW"/>
</dbReference>
<comment type="function">
    <text evidence="1">Ornithine decarboxylase (ODC) antizyme protein that negatively regulates ODC activity and intracellular polyamine biosynthesis in response to increased intracellular polyamine levels. Binds to ODC monomers, inhibiting the assembly of the functional ODC homodimer, and targets the monomers for ubiquitin-independent proteolytic destruction by the 26S proteasome.</text>
</comment>
<dbReference type="InterPro" id="IPR016181">
    <property type="entry name" value="Acyl_CoA_acyltransferase"/>
</dbReference>
<evidence type="ECO:0000256" key="3">
    <source>
        <dbReference type="ARBA" id="ARBA00011486"/>
    </source>
</evidence>
<sequence length="276" mass="29814">MAPSKKQSMSSSNRRGEAVGNVLASCYVVDTSMNLTGFHYSTTGAGGIGIPEACQAGPWESPPSSPPLAALTSANEIALVSRSNTRKRVDVDGKRNNSRKEGAAYTIREECERLFCETIKTVFFGEEGNMGSIGSIGMDANTQQVSSQNNYFSNGNRDVGGQGIDASLEIWDYAGGCSFRGFVGGLDEKKSVFAFFGSSIIGQDLKQGLMALLELADQVFDVQQVVICLDREIPEADAKAFMKSLAWVGFELITLDMWTGNMDLTSDKWVFLGMEV</sequence>
<protein>
    <recommendedName>
        <fullName evidence="4">Ornithine decarboxylase antizyme</fullName>
    </recommendedName>
</protein>
<dbReference type="PANTHER" id="PTHR10279:SF10">
    <property type="entry name" value="ORNITHINE DECARBOXYLASE ANTIZYME"/>
    <property type="match status" value="1"/>
</dbReference>
<accession>A0A9P8CCN0</accession>
<evidence type="ECO:0000256" key="4">
    <source>
        <dbReference type="ARBA" id="ARBA00017712"/>
    </source>
</evidence>
<proteinExistence type="inferred from homology"/>
<reference evidence="6" key="1">
    <citation type="journal article" date="2021" name="IMA Fungus">
        <title>Genomic characterization of three marine fungi, including Emericellopsis atlantica sp. nov. with signatures of a generalist lifestyle and marine biomass degradation.</title>
        <authorList>
            <person name="Hagestad O.C."/>
            <person name="Hou L."/>
            <person name="Andersen J.H."/>
            <person name="Hansen E.H."/>
            <person name="Altermark B."/>
            <person name="Li C."/>
            <person name="Kuhnert E."/>
            <person name="Cox R.J."/>
            <person name="Crous P.W."/>
            <person name="Spatafora J.W."/>
            <person name="Lail K."/>
            <person name="Amirebrahimi M."/>
            <person name="Lipzen A."/>
            <person name="Pangilinan J."/>
            <person name="Andreopoulos W."/>
            <person name="Hayes R.D."/>
            <person name="Ng V."/>
            <person name="Grigoriev I.V."/>
            <person name="Jackson S.A."/>
            <person name="Sutton T.D.S."/>
            <person name="Dobson A.D.W."/>
            <person name="Rama T."/>
        </authorList>
    </citation>
    <scope>NUCLEOTIDE SEQUENCE</scope>
    <source>
        <strain evidence="6">TRa3180A</strain>
    </source>
</reference>
<comment type="subunit">
    <text evidence="3">Interacts with ODC and thereby sterically blocks ODC homodimerization.</text>
</comment>
<dbReference type="GO" id="GO:0005634">
    <property type="term" value="C:nucleus"/>
    <property type="evidence" value="ECO:0007669"/>
    <property type="project" value="TreeGrafter"/>
</dbReference>
<dbReference type="EMBL" id="MU254452">
    <property type="protein sequence ID" value="KAG9240421.1"/>
    <property type="molecule type" value="Genomic_DNA"/>
</dbReference>
<evidence type="ECO:0000256" key="1">
    <source>
        <dbReference type="ARBA" id="ARBA00002307"/>
    </source>
</evidence>
<evidence type="ECO:0000256" key="2">
    <source>
        <dbReference type="ARBA" id="ARBA00008796"/>
    </source>
</evidence>
<dbReference type="GO" id="GO:0008073">
    <property type="term" value="F:ornithine decarboxylase inhibitor activity"/>
    <property type="evidence" value="ECO:0007669"/>
    <property type="project" value="InterPro"/>
</dbReference>
<dbReference type="InterPro" id="IPR038581">
    <property type="entry name" value="ODC_AZ_sf"/>
</dbReference>
<name>A0A9P8CCN0_9HELO</name>
<gene>
    <name evidence="6" type="ORF">BJ878DRAFT_561148</name>
</gene>
<dbReference type="GO" id="GO:0005737">
    <property type="term" value="C:cytoplasm"/>
    <property type="evidence" value="ECO:0007669"/>
    <property type="project" value="TreeGrafter"/>
</dbReference>
<dbReference type="PANTHER" id="PTHR10279">
    <property type="entry name" value="ORNITHINE DECARBOXYLASE ANTIZYME"/>
    <property type="match status" value="1"/>
</dbReference>
<organism evidence="6 7">
    <name type="scientific">Calycina marina</name>
    <dbReference type="NCBI Taxonomy" id="1763456"/>
    <lineage>
        <taxon>Eukaryota</taxon>
        <taxon>Fungi</taxon>
        <taxon>Dikarya</taxon>
        <taxon>Ascomycota</taxon>
        <taxon>Pezizomycotina</taxon>
        <taxon>Leotiomycetes</taxon>
        <taxon>Helotiales</taxon>
        <taxon>Pezizellaceae</taxon>
        <taxon>Calycina</taxon>
    </lineage>
</organism>
<dbReference type="Pfam" id="PF02100">
    <property type="entry name" value="ODC_AZ"/>
    <property type="match status" value="1"/>
</dbReference>
<evidence type="ECO:0000313" key="7">
    <source>
        <dbReference type="Proteomes" id="UP000887226"/>
    </source>
</evidence>
<comment type="similarity">
    <text evidence="2">Belongs to the ODC antizyme family.</text>
</comment>
<comment type="caution">
    <text evidence="6">The sequence shown here is derived from an EMBL/GenBank/DDBJ whole genome shotgun (WGS) entry which is preliminary data.</text>
</comment>
<dbReference type="SUPFAM" id="SSF55729">
    <property type="entry name" value="Acyl-CoA N-acyltransferases (Nat)"/>
    <property type="match status" value="1"/>
</dbReference>
<dbReference type="AlphaFoldDB" id="A0A9P8CCN0"/>
<evidence type="ECO:0000313" key="6">
    <source>
        <dbReference type="EMBL" id="KAG9240421.1"/>
    </source>
</evidence>
<dbReference type="OrthoDB" id="5959761at2759"/>
<evidence type="ECO:0000256" key="5">
    <source>
        <dbReference type="ARBA" id="ARBA00022758"/>
    </source>
</evidence>
<keyword evidence="7" id="KW-1185">Reference proteome</keyword>
<dbReference type="InterPro" id="IPR002993">
    <property type="entry name" value="ODC_AZ"/>
</dbReference>
<dbReference type="Proteomes" id="UP000887226">
    <property type="component" value="Unassembled WGS sequence"/>
</dbReference>